<reference evidence="5 6" key="1">
    <citation type="submission" date="2018-07" db="EMBL/GenBank/DDBJ databases">
        <title>High-quality-draft genome sequence of Gaiella occulta.</title>
        <authorList>
            <person name="Severino R."/>
            <person name="Froufe H.J.C."/>
            <person name="Rainey F.A."/>
            <person name="Barroso C."/>
            <person name="Albuquerque L."/>
            <person name="Lobo-Da-Cunha A."/>
            <person name="Da Costa M.S."/>
            <person name="Egas C."/>
        </authorList>
    </citation>
    <scope>NUCLEOTIDE SEQUENCE [LARGE SCALE GENOMIC DNA]</scope>
    <source>
        <strain evidence="5 6">F2-233</strain>
    </source>
</reference>
<dbReference type="InterPro" id="IPR036388">
    <property type="entry name" value="WH-like_DNA-bd_sf"/>
</dbReference>
<evidence type="ECO:0000259" key="4">
    <source>
        <dbReference type="PROSITE" id="PS50987"/>
    </source>
</evidence>
<organism evidence="5 6">
    <name type="scientific">Gaiella occulta</name>
    <dbReference type="NCBI Taxonomy" id="1002870"/>
    <lineage>
        <taxon>Bacteria</taxon>
        <taxon>Bacillati</taxon>
        <taxon>Actinomycetota</taxon>
        <taxon>Thermoleophilia</taxon>
        <taxon>Gaiellales</taxon>
        <taxon>Gaiellaceae</taxon>
        <taxon>Gaiella</taxon>
    </lineage>
</organism>
<evidence type="ECO:0000256" key="3">
    <source>
        <dbReference type="ARBA" id="ARBA00023163"/>
    </source>
</evidence>
<accession>A0A7M2YXH6</accession>
<dbReference type="InterPro" id="IPR001845">
    <property type="entry name" value="HTH_ArsR_DNA-bd_dom"/>
</dbReference>
<evidence type="ECO:0000313" key="6">
    <source>
        <dbReference type="Proteomes" id="UP000254134"/>
    </source>
</evidence>
<dbReference type="SUPFAM" id="SSF46785">
    <property type="entry name" value="Winged helix' DNA-binding domain"/>
    <property type="match status" value="1"/>
</dbReference>
<feature type="domain" description="HTH arsR-type" evidence="4">
    <location>
        <begin position="14"/>
        <end position="109"/>
    </location>
</feature>
<dbReference type="PROSITE" id="PS50987">
    <property type="entry name" value="HTH_ARSR_2"/>
    <property type="match status" value="1"/>
</dbReference>
<dbReference type="AlphaFoldDB" id="A0A7M2YXH6"/>
<dbReference type="PRINTS" id="PR00778">
    <property type="entry name" value="HTHARSR"/>
</dbReference>
<dbReference type="NCBIfam" id="NF033788">
    <property type="entry name" value="HTH_metalloreg"/>
    <property type="match status" value="1"/>
</dbReference>
<dbReference type="CDD" id="cd00090">
    <property type="entry name" value="HTH_ARSR"/>
    <property type="match status" value="1"/>
</dbReference>
<reference evidence="6" key="2">
    <citation type="journal article" date="2019" name="MicrobiologyOpen">
        <title>High-quality draft genome sequence of Gaiella occulta isolated from a 150 meter deep mineral water borehole and comparison with the genome sequences of other deep-branching lineages of the phylum Actinobacteria.</title>
        <authorList>
            <person name="Severino R."/>
            <person name="Froufe H.J.C."/>
            <person name="Barroso C."/>
            <person name="Albuquerque L."/>
            <person name="Lobo-da-Cunha A."/>
            <person name="da Costa M.S."/>
            <person name="Egas C."/>
        </authorList>
    </citation>
    <scope>NUCLEOTIDE SEQUENCE [LARGE SCALE GENOMIC DNA]</scope>
    <source>
        <strain evidence="6">F2-233</strain>
    </source>
</reference>
<dbReference type="InterPro" id="IPR036390">
    <property type="entry name" value="WH_DNA-bd_sf"/>
</dbReference>
<dbReference type="PANTHER" id="PTHR33154:SF18">
    <property type="entry name" value="ARSENICAL RESISTANCE OPERON REPRESSOR"/>
    <property type="match status" value="1"/>
</dbReference>
<keyword evidence="3" id="KW-0804">Transcription</keyword>
<name>A0A7M2YXH6_9ACTN</name>
<proteinExistence type="predicted"/>
<dbReference type="EMBL" id="QQZY01000004">
    <property type="protein sequence ID" value="RDI74430.1"/>
    <property type="molecule type" value="Genomic_DNA"/>
</dbReference>
<dbReference type="InterPro" id="IPR051081">
    <property type="entry name" value="HTH_MetalResp_TranReg"/>
</dbReference>
<dbReference type="OrthoDB" id="9798835at2"/>
<dbReference type="Proteomes" id="UP000254134">
    <property type="component" value="Unassembled WGS sequence"/>
</dbReference>
<dbReference type="InterPro" id="IPR011991">
    <property type="entry name" value="ArsR-like_HTH"/>
</dbReference>
<comment type="caution">
    <text evidence="5">The sequence shown here is derived from an EMBL/GenBank/DDBJ whole genome shotgun (WGS) entry which is preliminary data.</text>
</comment>
<evidence type="ECO:0000313" key="5">
    <source>
        <dbReference type="EMBL" id="RDI74430.1"/>
    </source>
</evidence>
<keyword evidence="1" id="KW-0805">Transcription regulation</keyword>
<dbReference type="RefSeq" id="WP_114796423.1">
    <property type="nucleotide sequence ID" value="NZ_QQZY01000004.1"/>
</dbReference>
<protein>
    <submittedName>
        <fullName evidence="5">Putative transcriptional regulator</fullName>
    </submittedName>
</protein>
<keyword evidence="6" id="KW-1185">Reference proteome</keyword>
<dbReference type="Pfam" id="PF01022">
    <property type="entry name" value="HTH_5"/>
    <property type="match status" value="1"/>
</dbReference>
<dbReference type="GO" id="GO:0003677">
    <property type="term" value="F:DNA binding"/>
    <property type="evidence" value="ECO:0007669"/>
    <property type="project" value="UniProtKB-KW"/>
</dbReference>
<evidence type="ECO:0000256" key="2">
    <source>
        <dbReference type="ARBA" id="ARBA00023125"/>
    </source>
</evidence>
<dbReference type="PANTHER" id="PTHR33154">
    <property type="entry name" value="TRANSCRIPTIONAL REGULATOR, ARSR FAMILY"/>
    <property type="match status" value="1"/>
</dbReference>
<evidence type="ECO:0000256" key="1">
    <source>
        <dbReference type="ARBA" id="ARBA00023015"/>
    </source>
</evidence>
<dbReference type="GO" id="GO:0003700">
    <property type="term" value="F:DNA-binding transcription factor activity"/>
    <property type="evidence" value="ECO:0007669"/>
    <property type="project" value="InterPro"/>
</dbReference>
<keyword evidence="2" id="KW-0238">DNA-binding</keyword>
<dbReference type="SMART" id="SM00418">
    <property type="entry name" value="HTH_ARSR"/>
    <property type="match status" value="1"/>
</dbReference>
<gene>
    <name evidence="5" type="ORF">Gocc_2006</name>
</gene>
<dbReference type="Gene3D" id="1.10.10.10">
    <property type="entry name" value="Winged helix-like DNA-binding domain superfamily/Winged helix DNA-binding domain"/>
    <property type="match status" value="1"/>
</dbReference>
<sequence length="109" mass="11396">MSGACCRPLDGPPMSSDDAEATAALFKALADPARVRLVNLLAAGDGPVCVCELTPALGLSQPTVSHHLKKLTQAGLLVREQRGVWAYYSLDRAALARLAALVEAQVVSV</sequence>